<evidence type="ECO:0000313" key="3">
    <source>
        <dbReference type="Proteomes" id="UP000242180"/>
    </source>
</evidence>
<feature type="compositionally biased region" description="Acidic residues" evidence="1">
    <location>
        <begin position="32"/>
        <end position="47"/>
    </location>
</feature>
<dbReference type="EMBL" id="MCGN01000001">
    <property type="protein sequence ID" value="ORZ03929.1"/>
    <property type="molecule type" value="Genomic_DNA"/>
</dbReference>
<feature type="region of interest" description="Disordered" evidence="1">
    <location>
        <begin position="120"/>
        <end position="148"/>
    </location>
</feature>
<gene>
    <name evidence="2" type="ORF">BCR43DRAFT_510926</name>
</gene>
<keyword evidence="3" id="KW-1185">Reference proteome</keyword>
<dbReference type="Pfam" id="PF06910">
    <property type="entry name" value="MEA1"/>
    <property type="match status" value="1"/>
</dbReference>
<reference evidence="2 3" key="1">
    <citation type="submission" date="2016-07" db="EMBL/GenBank/DDBJ databases">
        <title>Pervasive Adenine N6-methylation of Active Genes in Fungi.</title>
        <authorList>
            <consortium name="DOE Joint Genome Institute"/>
            <person name="Mondo S.J."/>
            <person name="Dannebaum R.O."/>
            <person name="Kuo R.C."/>
            <person name="Labutti K."/>
            <person name="Haridas S."/>
            <person name="Kuo A."/>
            <person name="Salamov A."/>
            <person name="Ahrendt S.R."/>
            <person name="Lipzen A."/>
            <person name="Sullivan W."/>
            <person name="Andreopoulos W.B."/>
            <person name="Clum A."/>
            <person name="Lindquist E."/>
            <person name="Daum C."/>
            <person name="Ramamoorthy G.K."/>
            <person name="Gryganskyi A."/>
            <person name="Culley D."/>
            <person name="Magnuson J.K."/>
            <person name="James T.Y."/>
            <person name="O'Malley M.A."/>
            <person name="Stajich J.E."/>
            <person name="Spatafora J.W."/>
            <person name="Visel A."/>
            <person name="Grigoriev I.V."/>
        </authorList>
    </citation>
    <scope>NUCLEOTIDE SEQUENCE [LARGE SCALE GENOMIC DNA]</scope>
    <source>
        <strain evidence="2 3">NRRL 2496</strain>
    </source>
</reference>
<evidence type="ECO:0000313" key="2">
    <source>
        <dbReference type="EMBL" id="ORZ03929.1"/>
    </source>
</evidence>
<organism evidence="2 3">
    <name type="scientific">Syncephalastrum racemosum</name>
    <name type="common">Filamentous fungus</name>
    <dbReference type="NCBI Taxonomy" id="13706"/>
    <lineage>
        <taxon>Eukaryota</taxon>
        <taxon>Fungi</taxon>
        <taxon>Fungi incertae sedis</taxon>
        <taxon>Mucoromycota</taxon>
        <taxon>Mucoromycotina</taxon>
        <taxon>Mucoromycetes</taxon>
        <taxon>Mucorales</taxon>
        <taxon>Syncephalastraceae</taxon>
        <taxon>Syncephalastrum</taxon>
    </lineage>
</organism>
<dbReference type="InParanoid" id="A0A1X2HWH3"/>
<feature type="compositionally biased region" description="Polar residues" evidence="1">
    <location>
        <begin position="48"/>
        <end position="58"/>
    </location>
</feature>
<dbReference type="OMA" id="MFGYQQL"/>
<dbReference type="OrthoDB" id="5593200at2759"/>
<dbReference type="Proteomes" id="UP000242180">
    <property type="component" value="Unassembled WGS sequence"/>
</dbReference>
<comment type="caution">
    <text evidence="2">The sequence shown here is derived from an EMBL/GenBank/DDBJ whole genome shotgun (WGS) entry which is preliminary data.</text>
</comment>
<name>A0A1X2HWH3_SYNRA</name>
<sequence>MPEEDVVEDFARQLEEVCRLADSHTHRGGGMEESDNDWSDNEDEDQDMTTLGYQQLPVSDNEDSESEQSMTEEPQELVRPAPTIQLAPEDKIPDDTVDEIKSIMSKIQLPQEAIPEWAKSIPESMWLPKRTEPDSQEEGESSGHEKEG</sequence>
<accession>A0A1X2HWH3</accession>
<dbReference type="AlphaFoldDB" id="A0A1X2HWH3"/>
<feature type="region of interest" description="Disordered" evidence="1">
    <location>
        <begin position="21"/>
        <end position="93"/>
    </location>
</feature>
<evidence type="ECO:0000256" key="1">
    <source>
        <dbReference type="SAM" id="MobiDB-lite"/>
    </source>
</evidence>
<evidence type="ECO:0008006" key="4">
    <source>
        <dbReference type="Google" id="ProtNLM"/>
    </source>
</evidence>
<proteinExistence type="predicted"/>
<protein>
    <recommendedName>
        <fullName evidence="4">Male-enhanced antigen 1</fullName>
    </recommendedName>
</protein>